<evidence type="ECO:0000256" key="2">
    <source>
        <dbReference type="ARBA" id="ARBA00012150"/>
    </source>
</evidence>
<dbReference type="Gene3D" id="3.30.70.100">
    <property type="match status" value="1"/>
</dbReference>
<feature type="active site" evidence="5">
    <location>
        <position position="18"/>
    </location>
</feature>
<dbReference type="SUPFAM" id="SSF54975">
    <property type="entry name" value="Acylphosphatase/BLUF domain-like"/>
    <property type="match status" value="1"/>
</dbReference>
<accession>A0A6J4LWS4</accession>
<keyword evidence="5 8" id="KW-0378">Hydrolase</keyword>
<dbReference type="PANTHER" id="PTHR47268:SF4">
    <property type="entry name" value="ACYLPHOSPHATASE"/>
    <property type="match status" value="1"/>
</dbReference>
<dbReference type="PANTHER" id="PTHR47268">
    <property type="entry name" value="ACYLPHOSPHATASE"/>
    <property type="match status" value="1"/>
</dbReference>
<evidence type="ECO:0000256" key="6">
    <source>
        <dbReference type="RuleBase" id="RU004168"/>
    </source>
</evidence>
<evidence type="ECO:0000313" key="8">
    <source>
        <dbReference type="EMBL" id="CAA9342023.1"/>
    </source>
</evidence>
<dbReference type="AlphaFoldDB" id="A0A6J4LWS4"/>
<sequence>MIRRRVVVTGRVQGVFFRDSTRREARRRKLAGWVTNRDDGSVEAVFEGEPEAVDALVAWTRRGPARARVDSHAVTEEEPTGEAGFAVV</sequence>
<dbReference type="InterPro" id="IPR001792">
    <property type="entry name" value="Acylphosphatase-like_dom"/>
</dbReference>
<organism evidence="8">
    <name type="scientific">uncultured Friedmanniella sp</name>
    <dbReference type="NCBI Taxonomy" id="335381"/>
    <lineage>
        <taxon>Bacteria</taxon>
        <taxon>Bacillati</taxon>
        <taxon>Actinomycetota</taxon>
        <taxon>Actinomycetes</taxon>
        <taxon>Propionibacteriales</taxon>
        <taxon>Nocardioidaceae</taxon>
        <taxon>Friedmanniella</taxon>
        <taxon>environmental samples</taxon>
    </lineage>
</organism>
<proteinExistence type="inferred from homology"/>
<dbReference type="Pfam" id="PF00708">
    <property type="entry name" value="Acylphosphatase"/>
    <property type="match status" value="1"/>
</dbReference>
<dbReference type="InterPro" id="IPR036046">
    <property type="entry name" value="Acylphosphatase-like_dom_sf"/>
</dbReference>
<dbReference type="InterPro" id="IPR017968">
    <property type="entry name" value="Acylphosphatase_CS"/>
</dbReference>
<feature type="active site" evidence="5">
    <location>
        <position position="36"/>
    </location>
</feature>
<feature type="domain" description="Acylphosphatase-like" evidence="7">
    <location>
        <begin position="3"/>
        <end position="88"/>
    </location>
</feature>
<protein>
    <recommendedName>
        <fullName evidence="3 5">acylphosphatase</fullName>
        <ecNumber evidence="2 5">3.6.1.7</ecNumber>
    </recommendedName>
</protein>
<evidence type="ECO:0000256" key="4">
    <source>
        <dbReference type="ARBA" id="ARBA00047645"/>
    </source>
</evidence>
<dbReference type="GO" id="GO:0003998">
    <property type="term" value="F:acylphosphatase activity"/>
    <property type="evidence" value="ECO:0007669"/>
    <property type="project" value="UniProtKB-EC"/>
</dbReference>
<name>A0A6J4LWS4_9ACTN</name>
<dbReference type="InterPro" id="IPR020456">
    <property type="entry name" value="Acylphosphatase"/>
</dbReference>
<dbReference type="EMBL" id="CADCTS010000516">
    <property type="protein sequence ID" value="CAA9342023.1"/>
    <property type="molecule type" value="Genomic_DNA"/>
</dbReference>
<evidence type="ECO:0000256" key="5">
    <source>
        <dbReference type="PROSITE-ProRule" id="PRU00520"/>
    </source>
</evidence>
<dbReference type="PRINTS" id="PR00112">
    <property type="entry name" value="ACYLPHPHTASE"/>
</dbReference>
<dbReference type="PROSITE" id="PS00150">
    <property type="entry name" value="ACYLPHOSPHATASE_1"/>
    <property type="match status" value="1"/>
</dbReference>
<evidence type="ECO:0000259" key="7">
    <source>
        <dbReference type="PROSITE" id="PS51160"/>
    </source>
</evidence>
<reference evidence="8" key="1">
    <citation type="submission" date="2020-02" db="EMBL/GenBank/DDBJ databases">
        <authorList>
            <person name="Meier V. D."/>
        </authorList>
    </citation>
    <scope>NUCLEOTIDE SEQUENCE</scope>
    <source>
        <strain evidence="8">AVDCRST_MAG48</strain>
    </source>
</reference>
<evidence type="ECO:0000256" key="1">
    <source>
        <dbReference type="ARBA" id="ARBA00005614"/>
    </source>
</evidence>
<comment type="similarity">
    <text evidence="1 6">Belongs to the acylphosphatase family.</text>
</comment>
<dbReference type="PROSITE" id="PS51160">
    <property type="entry name" value="ACYLPHOSPHATASE_3"/>
    <property type="match status" value="1"/>
</dbReference>
<evidence type="ECO:0000256" key="3">
    <source>
        <dbReference type="ARBA" id="ARBA00015991"/>
    </source>
</evidence>
<dbReference type="EC" id="3.6.1.7" evidence="2 5"/>
<comment type="catalytic activity">
    <reaction evidence="4 5">
        <text>an acyl phosphate + H2O = a carboxylate + phosphate + H(+)</text>
        <dbReference type="Rhea" id="RHEA:14965"/>
        <dbReference type="ChEBI" id="CHEBI:15377"/>
        <dbReference type="ChEBI" id="CHEBI:15378"/>
        <dbReference type="ChEBI" id="CHEBI:29067"/>
        <dbReference type="ChEBI" id="CHEBI:43474"/>
        <dbReference type="ChEBI" id="CHEBI:59918"/>
        <dbReference type="EC" id="3.6.1.7"/>
    </reaction>
</comment>
<gene>
    <name evidence="8" type="ORF">AVDCRST_MAG48-3699</name>
</gene>